<comment type="catalytic activity">
    <reaction evidence="9">
        <text>(6R)-5,10-methylene-5,6,7,8-tetrahydrofolate + glycine + H2O = (6S)-5,6,7,8-tetrahydrofolate + L-serine</text>
        <dbReference type="Rhea" id="RHEA:15481"/>
        <dbReference type="ChEBI" id="CHEBI:15377"/>
        <dbReference type="ChEBI" id="CHEBI:15636"/>
        <dbReference type="ChEBI" id="CHEBI:33384"/>
        <dbReference type="ChEBI" id="CHEBI:57305"/>
        <dbReference type="ChEBI" id="CHEBI:57453"/>
        <dbReference type="EC" id="2.1.2.1"/>
    </reaction>
</comment>
<accession>A0A058Z858</accession>
<feature type="domain" description="Serine hydroxymethyltransferase-like" evidence="10">
    <location>
        <begin position="14"/>
        <end position="399"/>
    </location>
</feature>
<evidence type="ECO:0000256" key="6">
    <source>
        <dbReference type="ARBA" id="ARBA00022898"/>
    </source>
</evidence>
<dbReference type="FunFam" id="3.40.640.10:FF:000097">
    <property type="entry name" value="Serine hydroxymethyltransferase"/>
    <property type="match status" value="1"/>
</dbReference>
<feature type="modified residue" description="N6-(pyridoxal phosphate)lysine" evidence="7">
    <location>
        <position position="245"/>
    </location>
</feature>
<evidence type="ECO:0000256" key="9">
    <source>
        <dbReference type="RuleBase" id="RU000585"/>
    </source>
</evidence>
<dbReference type="InterPro" id="IPR039429">
    <property type="entry name" value="SHMT-like_dom"/>
</dbReference>
<dbReference type="GeneID" id="20527360"/>
<dbReference type="Pfam" id="PF00464">
    <property type="entry name" value="SHMT"/>
    <property type="match status" value="1"/>
</dbReference>
<dbReference type="OrthoDB" id="10265628at2759"/>
<dbReference type="InterPro" id="IPR019798">
    <property type="entry name" value="Ser_HO-MeTrfase_PLP_BS"/>
</dbReference>
<dbReference type="PANTHER" id="PTHR11680">
    <property type="entry name" value="SERINE HYDROXYMETHYLTRANSFERASE"/>
    <property type="match status" value="1"/>
</dbReference>
<comment type="cofactor">
    <cofactor evidence="1 7 9">
        <name>pyridoxal 5'-phosphate</name>
        <dbReference type="ChEBI" id="CHEBI:597326"/>
    </cofactor>
</comment>
<name>A0A058Z858_FONAL</name>
<dbReference type="EMBL" id="KB932204">
    <property type="protein sequence ID" value="KCV70306.1"/>
    <property type="molecule type" value="Genomic_DNA"/>
</dbReference>
<dbReference type="InterPro" id="IPR015421">
    <property type="entry name" value="PyrdxlP-dep_Trfase_major"/>
</dbReference>
<dbReference type="CDD" id="cd00378">
    <property type="entry name" value="SHMT"/>
    <property type="match status" value="1"/>
</dbReference>
<dbReference type="STRING" id="691883.A0A058Z858"/>
<comment type="similarity">
    <text evidence="3 9">Belongs to the SHMT family.</text>
</comment>
<dbReference type="InterPro" id="IPR015424">
    <property type="entry name" value="PyrdxlP-dep_Trfase"/>
</dbReference>
<evidence type="ECO:0000256" key="4">
    <source>
        <dbReference type="ARBA" id="ARBA00022563"/>
    </source>
</evidence>
<reference evidence="11" key="1">
    <citation type="submission" date="2013-04" db="EMBL/GenBank/DDBJ databases">
        <title>The Genome Sequence of Fonticula alba ATCC 38817.</title>
        <authorList>
            <consortium name="The Broad Institute Genomics Platform"/>
            <person name="Russ C."/>
            <person name="Cuomo C."/>
            <person name="Burger G."/>
            <person name="Gray M.W."/>
            <person name="Holland P.W.H."/>
            <person name="King N."/>
            <person name="Lang F.B.F."/>
            <person name="Roger A.J."/>
            <person name="Ruiz-Trillo I."/>
            <person name="Brown M."/>
            <person name="Walker B."/>
            <person name="Young S."/>
            <person name="Zeng Q."/>
            <person name="Gargeya S."/>
            <person name="Fitzgerald M."/>
            <person name="Haas B."/>
            <person name="Abouelleil A."/>
            <person name="Allen A.W."/>
            <person name="Alvarado L."/>
            <person name="Arachchi H.M."/>
            <person name="Berlin A.M."/>
            <person name="Chapman S.B."/>
            <person name="Gainer-Dewar J."/>
            <person name="Goldberg J."/>
            <person name="Griggs A."/>
            <person name="Gujja S."/>
            <person name="Hansen M."/>
            <person name="Howarth C."/>
            <person name="Imamovic A."/>
            <person name="Ireland A."/>
            <person name="Larimer J."/>
            <person name="McCowan C."/>
            <person name="Murphy C."/>
            <person name="Pearson M."/>
            <person name="Poon T.W."/>
            <person name="Priest M."/>
            <person name="Roberts A."/>
            <person name="Saif S."/>
            <person name="Shea T."/>
            <person name="Sisk P."/>
            <person name="Sykes S."/>
            <person name="Wortman J."/>
            <person name="Nusbaum C."/>
            <person name="Birren B."/>
        </authorList>
    </citation>
    <scope>NUCLEOTIDE SEQUENCE [LARGE SCALE GENOMIC DNA]</scope>
    <source>
        <strain evidence="11">ATCC 38817</strain>
    </source>
</reference>
<comment type="function">
    <text evidence="9">Interconversion of serine and glycine.</text>
</comment>
<dbReference type="OMA" id="ANASVMH"/>
<dbReference type="GO" id="GO:0030170">
    <property type="term" value="F:pyridoxal phosphate binding"/>
    <property type="evidence" value="ECO:0007669"/>
    <property type="project" value="InterPro"/>
</dbReference>
<dbReference type="PROSITE" id="PS50082">
    <property type="entry name" value="WD_REPEATS_2"/>
    <property type="match status" value="1"/>
</dbReference>
<dbReference type="InterPro" id="IPR049943">
    <property type="entry name" value="Ser_HO-MeTrfase-like"/>
</dbReference>
<dbReference type="AlphaFoldDB" id="A0A058Z858"/>
<sequence>MDTAPYNGFLNTPLQQDDPEVFAIIKDEERRQFSGLELIASENFTSQAVIEALGSCLTNKYSEGLPGARYYGGTENVDKLERLAQARALRAFNLSPEQWACNVQPYSGSSANMAVYYGILAPGDRLMGLDLPSGGHLTHGFQTPTRKVSATSAFFSSVPYRVDPATGLIDYDHLETVALSFRPKLLICGASAYPRDFDYPRLRAIADSVGALLLCDMAHISGLVSARILADPFQWCDVVTTTTHKTLRGPRAGIIFFRRDRHNLEQRINQAVFPGLQGGPHNHTIAATAVALGHLARPEFAQYAQAVVTNAQALARCLADAGHTIVTGGTDNHIVLWDLRPVGLTGSKYERLCDEIHISVNKNAIHGDKSALSPGGVRLGTPALTSRSFGPEHMVQVAGLLDRALALALAIQTAVAPATRLADFGAYIDALKAEPAAAENGTEADAEAASRQAALRADFLALRAAVHDLSVQFPMPGFATEDL</sequence>
<dbReference type="InterPro" id="IPR001085">
    <property type="entry name" value="Ser_HO-MeTrfase"/>
</dbReference>
<keyword evidence="6 7" id="KW-0663">Pyridoxal phosphate</keyword>
<dbReference type="UniPathway" id="UPA00193"/>
<dbReference type="Proteomes" id="UP000030693">
    <property type="component" value="Unassembled WGS sequence"/>
</dbReference>
<dbReference type="InterPro" id="IPR001680">
    <property type="entry name" value="WD40_rpt"/>
</dbReference>
<dbReference type="HAMAP" id="MF_00051">
    <property type="entry name" value="SHMT"/>
    <property type="match status" value="1"/>
</dbReference>
<keyword evidence="11" id="KW-0489">Methyltransferase</keyword>
<dbReference type="GO" id="GO:0032259">
    <property type="term" value="P:methylation"/>
    <property type="evidence" value="ECO:0007669"/>
    <property type="project" value="UniProtKB-KW"/>
</dbReference>
<dbReference type="GO" id="GO:0005739">
    <property type="term" value="C:mitochondrion"/>
    <property type="evidence" value="ECO:0007669"/>
    <property type="project" value="TreeGrafter"/>
</dbReference>
<keyword evidence="4 9" id="KW-0554">One-carbon metabolism</keyword>
<dbReference type="Gene3D" id="3.40.640.10">
    <property type="entry name" value="Type I PLP-dependent aspartate aminotransferase-like (Major domain)"/>
    <property type="match status" value="1"/>
</dbReference>
<dbReference type="EC" id="2.1.2.1" evidence="9"/>
<evidence type="ECO:0000313" key="11">
    <source>
        <dbReference type="EMBL" id="KCV70306.1"/>
    </source>
</evidence>
<feature type="repeat" description="WD" evidence="8">
    <location>
        <begin position="322"/>
        <end position="340"/>
    </location>
</feature>
<dbReference type="eggNOG" id="KOG2467">
    <property type="taxonomic scope" value="Eukaryota"/>
</dbReference>
<evidence type="ECO:0000256" key="3">
    <source>
        <dbReference type="ARBA" id="ARBA00006376"/>
    </source>
</evidence>
<dbReference type="GO" id="GO:0035999">
    <property type="term" value="P:tetrahydrofolate interconversion"/>
    <property type="evidence" value="ECO:0007669"/>
    <property type="project" value="UniProtKB-UniPathway"/>
</dbReference>
<dbReference type="GO" id="GO:0004372">
    <property type="term" value="F:glycine hydroxymethyltransferase activity"/>
    <property type="evidence" value="ECO:0007669"/>
    <property type="project" value="UniProtKB-EC"/>
</dbReference>
<dbReference type="SUPFAM" id="SSF53383">
    <property type="entry name" value="PLP-dependent transferases"/>
    <property type="match status" value="1"/>
</dbReference>
<comment type="pathway">
    <text evidence="2 9">One-carbon metabolism; tetrahydrofolate interconversion.</text>
</comment>
<dbReference type="Gene3D" id="3.90.1150.10">
    <property type="entry name" value="Aspartate Aminotransferase, domain 1"/>
    <property type="match status" value="1"/>
</dbReference>
<dbReference type="GO" id="GO:0019264">
    <property type="term" value="P:glycine biosynthetic process from serine"/>
    <property type="evidence" value="ECO:0007669"/>
    <property type="project" value="InterPro"/>
</dbReference>
<evidence type="ECO:0000256" key="2">
    <source>
        <dbReference type="ARBA" id="ARBA00004777"/>
    </source>
</evidence>
<dbReference type="NCBIfam" id="NF000586">
    <property type="entry name" value="PRK00011.1"/>
    <property type="match status" value="1"/>
</dbReference>
<dbReference type="PIRSF" id="PIRSF000412">
    <property type="entry name" value="SHMT"/>
    <property type="match status" value="1"/>
</dbReference>
<dbReference type="InterPro" id="IPR015422">
    <property type="entry name" value="PyrdxlP-dep_Trfase_small"/>
</dbReference>
<evidence type="ECO:0000256" key="1">
    <source>
        <dbReference type="ARBA" id="ARBA00001933"/>
    </source>
</evidence>
<evidence type="ECO:0000256" key="5">
    <source>
        <dbReference type="ARBA" id="ARBA00022679"/>
    </source>
</evidence>
<dbReference type="RefSeq" id="XP_009494822.1">
    <property type="nucleotide sequence ID" value="XM_009496547.1"/>
</dbReference>
<evidence type="ECO:0000313" key="12">
    <source>
        <dbReference type="Proteomes" id="UP000030693"/>
    </source>
</evidence>
<evidence type="ECO:0000256" key="7">
    <source>
        <dbReference type="PIRSR" id="PIRSR000412-50"/>
    </source>
</evidence>
<gene>
    <name evidence="11" type="ORF">H696_02635</name>
</gene>
<keyword evidence="12" id="KW-1185">Reference proteome</keyword>
<proteinExistence type="inferred from homology"/>
<protein>
    <recommendedName>
        <fullName evidence="9">Serine hydroxymethyltransferase</fullName>
        <ecNumber evidence="9">2.1.2.1</ecNumber>
    </recommendedName>
</protein>
<evidence type="ECO:0000256" key="8">
    <source>
        <dbReference type="PROSITE-ProRule" id="PRU00221"/>
    </source>
</evidence>
<organism evidence="11">
    <name type="scientific">Fonticula alba</name>
    <name type="common">Slime mold</name>
    <dbReference type="NCBI Taxonomy" id="691883"/>
    <lineage>
        <taxon>Eukaryota</taxon>
        <taxon>Rotosphaerida</taxon>
        <taxon>Fonticulaceae</taxon>
        <taxon>Fonticula</taxon>
    </lineage>
</organism>
<dbReference type="GO" id="GO:0008168">
    <property type="term" value="F:methyltransferase activity"/>
    <property type="evidence" value="ECO:0007669"/>
    <property type="project" value="UniProtKB-KW"/>
</dbReference>
<evidence type="ECO:0000259" key="10">
    <source>
        <dbReference type="Pfam" id="PF00464"/>
    </source>
</evidence>
<keyword evidence="8" id="KW-0853">WD repeat</keyword>
<dbReference type="PANTHER" id="PTHR11680:SF35">
    <property type="entry name" value="SERINE HYDROXYMETHYLTRANSFERASE 1"/>
    <property type="match status" value="1"/>
</dbReference>
<keyword evidence="5 9" id="KW-0808">Transferase</keyword>
<dbReference type="PROSITE" id="PS00096">
    <property type="entry name" value="SHMT"/>
    <property type="match status" value="1"/>
</dbReference>